<protein>
    <submittedName>
        <fullName evidence="1">Uncharacterized protein</fullName>
    </submittedName>
</protein>
<dbReference type="Gramene" id="Kaladp0852s0001.1.v1.1">
    <property type="protein sequence ID" value="Kaladp0852s0001.1.v1.1.CDS.1"/>
    <property type="gene ID" value="Kaladp0852s0001.v1.1"/>
</dbReference>
<reference evidence="1" key="1">
    <citation type="submission" date="2021-01" db="UniProtKB">
        <authorList>
            <consortium name="EnsemblPlants"/>
        </authorList>
    </citation>
    <scope>IDENTIFICATION</scope>
</reference>
<dbReference type="EnsemblPlants" id="Kaladp0852s0001.1.v1.1">
    <property type="protein sequence ID" value="Kaladp0852s0001.1.v1.1.CDS.1"/>
    <property type="gene ID" value="Kaladp0852s0001.v1.1"/>
</dbReference>
<evidence type="ECO:0000313" key="1">
    <source>
        <dbReference type="EnsemblPlants" id="Kaladp0852s0001.1.v1.1.CDS.1"/>
    </source>
</evidence>
<evidence type="ECO:0000313" key="2">
    <source>
        <dbReference type="Proteomes" id="UP000594263"/>
    </source>
</evidence>
<organism evidence="1 2">
    <name type="scientific">Kalanchoe fedtschenkoi</name>
    <name type="common">Lavender scallops</name>
    <name type="synonym">South American air plant</name>
    <dbReference type="NCBI Taxonomy" id="63787"/>
    <lineage>
        <taxon>Eukaryota</taxon>
        <taxon>Viridiplantae</taxon>
        <taxon>Streptophyta</taxon>
        <taxon>Embryophyta</taxon>
        <taxon>Tracheophyta</taxon>
        <taxon>Spermatophyta</taxon>
        <taxon>Magnoliopsida</taxon>
        <taxon>eudicotyledons</taxon>
        <taxon>Gunneridae</taxon>
        <taxon>Pentapetalae</taxon>
        <taxon>Saxifragales</taxon>
        <taxon>Crassulaceae</taxon>
        <taxon>Kalanchoe</taxon>
    </lineage>
</organism>
<name>A0A7N0VJ52_KALFE</name>
<dbReference type="Proteomes" id="UP000594263">
    <property type="component" value="Unplaced"/>
</dbReference>
<sequence>MIMSEFCSYWHSKRCLPNQKNEEMSPGSVCPHLLRLECLCPHGDVGFAAQYILLKYVHYYYLLSSTSNPCAEPTAPTHYF</sequence>
<proteinExistence type="predicted"/>
<accession>A0A7N0VJ52</accession>
<keyword evidence="2" id="KW-1185">Reference proteome</keyword>
<dbReference type="AlphaFoldDB" id="A0A7N0VJ52"/>